<reference evidence="2" key="1">
    <citation type="journal article" date="2019" name="Curr. Biol.">
        <title>Genome Sequence of Striga asiatica Provides Insight into the Evolution of Plant Parasitism.</title>
        <authorList>
            <person name="Yoshida S."/>
            <person name="Kim S."/>
            <person name="Wafula E.K."/>
            <person name="Tanskanen J."/>
            <person name="Kim Y.M."/>
            <person name="Honaas L."/>
            <person name="Yang Z."/>
            <person name="Spallek T."/>
            <person name="Conn C.E."/>
            <person name="Ichihashi Y."/>
            <person name="Cheong K."/>
            <person name="Cui S."/>
            <person name="Der J.P."/>
            <person name="Gundlach H."/>
            <person name="Jiao Y."/>
            <person name="Hori C."/>
            <person name="Ishida J.K."/>
            <person name="Kasahara H."/>
            <person name="Kiba T."/>
            <person name="Kim M.S."/>
            <person name="Koo N."/>
            <person name="Laohavisit A."/>
            <person name="Lee Y.H."/>
            <person name="Lumba S."/>
            <person name="McCourt P."/>
            <person name="Mortimer J.C."/>
            <person name="Mutuku J.M."/>
            <person name="Nomura T."/>
            <person name="Sasaki-Sekimoto Y."/>
            <person name="Seto Y."/>
            <person name="Wang Y."/>
            <person name="Wakatake T."/>
            <person name="Sakakibara H."/>
            <person name="Demura T."/>
            <person name="Yamaguchi S."/>
            <person name="Yoneyama K."/>
            <person name="Manabe R.I."/>
            <person name="Nelson D.C."/>
            <person name="Schulman A.H."/>
            <person name="Timko M.P."/>
            <person name="dePamphilis C.W."/>
            <person name="Choi D."/>
            <person name="Shirasu K."/>
        </authorList>
    </citation>
    <scope>NUCLEOTIDE SEQUENCE [LARGE SCALE GENOMIC DNA]</scope>
    <source>
        <strain evidence="2">cv. UVA1</strain>
    </source>
</reference>
<dbReference type="Proteomes" id="UP000325081">
    <property type="component" value="Unassembled WGS sequence"/>
</dbReference>
<dbReference type="EMBL" id="BKCP01012737">
    <property type="protein sequence ID" value="GER56772.1"/>
    <property type="molecule type" value="Genomic_DNA"/>
</dbReference>
<dbReference type="GO" id="GO:0016874">
    <property type="term" value="F:ligase activity"/>
    <property type="evidence" value="ECO:0007669"/>
    <property type="project" value="UniProtKB-KW"/>
</dbReference>
<evidence type="ECO:0000313" key="2">
    <source>
        <dbReference type="Proteomes" id="UP000325081"/>
    </source>
</evidence>
<proteinExistence type="predicted"/>
<dbReference type="PANTHER" id="PTHR34665:SF1">
    <property type="entry name" value="OS02G0595200 PROTEIN"/>
    <property type="match status" value="1"/>
</dbReference>
<protein>
    <submittedName>
        <fullName evidence="1">Proline-tRNA ligase</fullName>
    </submittedName>
</protein>
<sequence>MINQERDEHDTEILKAVAQAWHGHSASSKPAKPASEFDARRQFFKKRPSRFKTEASFYGGKKDSCGPTGWDFGQSLWDSYEIVSVSKKLETGLVMDEYPFSDGPEKVLFGRRGKESRNSLRRLFNRVSSSRRFTAEDIPTD</sequence>
<organism evidence="1 2">
    <name type="scientific">Striga asiatica</name>
    <name type="common">Asiatic witchweed</name>
    <name type="synonym">Buchnera asiatica</name>
    <dbReference type="NCBI Taxonomy" id="4170"/>
    <lineage>
        <taxon>Eukaryota</taxon>
        <taxon>Viridiplantae</taxon>
        <taxon>Streptophyta</taxon>
        <taxon>Embryophyta</taxon>
        <taxon>Tracheophyta</taxon>
        <taxon>Spermatophyta</taxon>
        <taxon>Magnoliopsida</taxon>
        <taxon>eudicotyledons</taxon>
        <taxon>Gunneridae</taxon>
        <taxon>Pentapetalae</taxon>
        <taxon>asterids</taxon>
        <taxon>lamiids</taxon>
        <taxon>Lamiales</taxon>
        <taxon>Orobanchaceae</taxon>
        <taxon>Buchnereae</taxon>
        <taxon>Striga</taxon>
    </lineage>
</organism>
<keyword evidence="1" id="KW-0436">Ligase</keyword>
<dbReference type="PANTHER" id="PTHR34665">
    <property type="entry name" value="DUF3741 DOMAIN-CONTAINING PROTEIN"/>
    <property type="match status" value="1"/>
</dbReference>
<accession>A0A5A7RHU6</accession>
<name>A0A5A7RHU6_STRAF</name>
<dbReference type="OrthoDB" id="1921290at2759"/>
<comment type="caution">
    <text evidence="1">The sequence shown here is derived from an EMBL/GenBank/DDBJ whole genome shotgun (WGS) entry which is preliminary data.</text>
</comment>
<keyword evidence="2" id="KW-1185">Reference proteome</keyword>
<dbReference type="AlphaFoldDB" id="A0A5A7RHU6"/>
<evidence type="ECO:0000313" key="1">
    <source>
        <dbReference type="EMBL" id="GER56772.1"/>
    </source>
</evidence>
<gene>
    <name evidence="1" type="ORF">STAS_34512</name>
</gene>